<dbReference type="EMBL" id="JYFN01000003">
    <property type="protein sequence ID" value="KJE24999.1"/>
    <property type="molecule type" value="Genomic_DNA"/>
</dbReference>
<reference evidence="3 4" key="2">
    <citation type="journal article" date="2016" name="Genome Announc.">
        <title>Permanent Draft Genome Sequences for Two Variants of Frankia sp. Strain CpI1, the First Frankia Strain Isolated from Root Nodules of Comptonia peregrina.</title>
        <authorList>
            <person name="Oshone R."/>
            <person name="Hurst S.G.IV."/>
            <person name="Abebe-Akele F."/>
            <person name="Simpson S."/>
            <person name="Morris K."/>
            <person name="Thomas W.K."/>
            <person name="Tisa L.S."/>
        </authorList>
    </citation>
    <scope>NUCLEOTIDE SEQUENCE [LARGE SCALE GENOMIC DNA]</scope>
    <source>
        <strain evidence="4">CpI1-S</strain>
    </source>
</reference>
<organism evidence="3 4">
    <name type="scientific">Frankia torreyi</name>
    <dbReference type="NCBI Taxonomy" id="1856"/>
    <lineage>
        <taxon>Bacteria</taxon>
        <taxon>Bacillati</taxon>
        <taxon>Actinomycetota</taxon>
        <taxon>Actinomycetes</taxon>
        <taxon>Frankiales</taxon>
        <taxon>Frankiaceae</taxon>
        <taxon>Frankia</taxon>
    </lineage>
</organism>
<feature type="region of interest" description="Disordered" evidence="1">
    <location>
        <begin position="1"/>
        <end position="76"/>
    </location>
</feature>
<keyword evidence="2" id="KW-0472">Membrane</keyword>
<accession>A0A0D8BLY4</accession>
<dbReference type="PATRIC" id="fig|1502723.3.peg.2215"/>
<comment type="caution">
    <text evidence="3">The sequence shown here is derived from an EMBL/GenBank/DDBJ whole genome shotgun (WGS) entry which is preliminary data.</text>
</comment>
<dbReference type="Pfam" id="PF04311">
    <property type="entry name" value="DUF459"/>
    <property type="match status" value="1"/>
</dbReference>
<feature type="compositionally biased region" description="Pro residues" evidence="1">
    <location>
        <begin position="10"/>
        <end position="39"/>
    </location>
</feature>
<keyword evidence="4" id="KW-1185">Reference proteome</keyword>
<proteinExistence type="predicted"/>
<dbReference type="Gene3D" id="3.40.50.1110">
    <property type="entry name" value="SGNH hydrolase"/>
    <property type="match status" value="1"/>
</dbReference>
<keyword evidence="2" id="KW-1133">Transmembrane helix</keyword>
<reference evidence="4" key="1">
    <citation type="submission" date="2015-02" db="EMBL/GenBank/DDBJ databases">
        <title>Draft Genome of Frankia sp. CpI1-S.</title>
        <authorList>
            <person name="Oshone R.T."/>
            <person name="Ngom M."/>
            <person name="Ghodhbane-Gtari F."/>
            <person name="Gtari M."/>
            <person name="Morris K."/>
            <person name="Thomas K."/>
            <person name="Sen A."/>
            <person name="Tisa L.S."/>
        </authorList>
    </citation>
    <scope>NUCLEOTIDE SEQUENCE [LARGE SCALE GENOMIC DNA]</scope>
    <source>
        <strain evidence="4">CpI1-S</strain>
    </source>
</reference>
<dbReference type="SUPFAM" id="SSF52266">
    <property type="entry name" value="SGNH hydrolase"/>
    <property type="match status" value="1"/>
</dbReference>
<dbReference type="Proteomes" id="UP000032545">
    <property type="component" value="Unassembled WGS sequence"/>
</dbReference>
<protein>
    <recommendedName>
        <fullName evidence="5">SGNH hydrolase-type esterase domain-containing protein</fullName>
    </recommendedName>
</protein>
<name>A0A0D8BLY4_9ACTN</name>
<feature type="transmembrane region" description="Helical" evidence="2">
    <location>
        <begin position="84"/>
        <end position="102"/>
    </location>
</feature>
<feature type="compositionally biased region" description="Low complexity" evidence="1">
    <location>
        <begin position="160"/>
        <end position="182"/>
    </location>
</feature>
<dbReference type="AlphaFoldDB" id="A0A0D8BLY4"/>
<feature type="region of interest" description="Disordered" evidence="1">
    <location>
        <begin position="148"/>
        <end position="194"/>
    </location>
</feature>
<evidence type="ECO:0000256" key="1">
    <source>
        <dbReference type="SAM" id="MobiDB-lite"/>
    </source>
</evidence>
<gene>
    <name evidence="3" type="ORF">FF36_00611</name>
</gene>
<dbReference type="RefSeq" id="WP_236705467.1">
    <property type="nucleotide sequence ID" value="NZ_JYFN01000003.1"/>
</dbReference>
<evidence type="ECO:0000313" key="4">
    <source>
        <dbReference type="Proteomes" id="UP000032545"/>
    </source>
</evidence>
<keyword evidence="2" id="KW-0812">Transmembrane</keyword>
<sequence>MTERDDAVPTRPPASAPTPAPAPPPAPAPLPAGPPPRIPRGPRGRRFAQDRPSHQPARQEVPAQPRHRARPPQVGADAVPARRALLLVVAVLGLLAVLRAPAMVHAGEGMRPGLTRTLVLSAARPIERVTHTARLDAPDRWLARAFGHGTAPRGGDSELATAASRAAADAAVPGRPGTAELPTAPPAPAPLRLPTTADPLRVLVTGDSLTESLGPTITNTAPGTVRAQTETRFGTGLVRPDFFDWAAHARDQVTARSPELVIVAMGGNDGQGITLPDRTVLPAGSAEWEAEYQRRASVVMRIWTGNGARRLLWLSLPPARSNRLNGYFHRLNAATAAAAAGVSGASYLDLTPWLSHGGAYSDYLTAADGRDVLARSRDGVHLTLDGARIAAAHVLDAVRSTWRLH</sequence>
<evidence type="ECO:0000313" key="3">
    <source>
        <dbReference type="EMBL" id="KJE24999.1"/>
    </source>
</evidence>
<evidence type="ECO:0008006" key="5">
    <source>
        <dbReference type="Google" id="ProtNLM"/>
    </source>
</evidence>
<dbReference type="InterPro" id="IPR036514">
    <property type="entry name" value="SGNH_hydro_sf"/>
</dbReference>
<evidence type="ECO:0000256" key="2">
    <source>
        <dbReference type="SAM" id="Phobius"/>
    </source>
</evidence>
<dbReference type="InterPro" id="IPR007407">
    <property type="entry name" value="DUF459"/>
</dbReference>